<keyword evidence="2" id="KW-1185">Reference proteome</keyword>
<reference evidence="1 2" key="1">
    <citation type="journal article" date="2006" name="Proc. Natl. Acad. Sci. U.S.A.">
        <title>Burkholderia xenovorans LB400 harbors a multi-replicon, 9.73-Mbp genome shaped for versatility.</title>
        <authorList>
            <person name="Chain P.S."/>
            <person name="Denef V.J."/>
            <person name="Konstantinidis K.T."/>
            <person name="Vergez L.M."/>
            <person name="Agullo L."/>
            <person name="Reyes V.L."/>
            <person name="Hauser L."/>
            <person name="Cordova M."/>
            <person name="Gomez L."/>
            <person name="Gonzalez M."/>
            <person name="Land M."/>
            <person name="Lao V."/>
            <person name="Larimer F."/>
            <person name="LiPuma J.J."/>
            <person name="Mahenthiralingam E."/>
            <person name="Malfatti S.A."/>
            <person name="Marx C.J."/>
            <person name="Parnell J.J."/>
            <person name="Ramette A."/>
            <person name="Richardson P."/>
            <person name="Seeger M."/>
            <person name="Smith D."/>
            <person name="Spilker T."/>
            <person name="Sul W.J."/>
            <person name="Tsoi T.V."/>
            <person name="Ulrich L.E."/>
            <person name="Zhulin I.B."/>
            <person name="Tiedje J.M."/>
        </authorList>
    </citation>
    <scope>NUCLEOTIDE SEQUENCE [LARGE SCALE GENOMIC DNA]</scope>
    <source>
        <strain evidence="1 2">LB400</strain>
    </source>
</reference>
<sequence length="87" mass="9700">MPDSSFGILLLTTFISDSHVLPIPASLASRPRRCSELLHVTSRRRIQLDYVVGKASSSVVANERCFPRPPLVAQRVLYRTNMFATGQ</sequence>
<organism evidence="1 2">
    <name type="scientific">Paraburkholderia xenovorans (strain LB400)</name>
    <dbReference type="NCBI Taxonomy" id="266265"/>
    <lineage>
        <taxon>Bacteria</taxon>
        <taxon>Pseudomonadati</taxon>
        <taxon>Pseudomonadota</taxon>
        <taxon>Betaproteobacteria</taxon>
        <taxon>Burkholderiales</taxon>
        <taxon>Burkholderiaceae</taxon>
        <taxon>Paraburkholderia</taxon>
    </lineage>
</organism>
<name>Q144K6_PARXL</name>
<dbReference type="STRING" id="266265.Bxe_A3759"/>
<evidence type="ECO:0000313" key="2">
    <source>
        <dbReference type="Proteomes" id="UP000001817"/>
    </source>
</evidence>
<dbReference type="Proteomes" id="UP000001817">
    <property type="component" value="Chromosome 1"/>
</dbReference>
<dbReference type="KEGG" id="bxe:Bxe_A3759"/>
<gene>
    <name evidence="1" type="ORF">Bxe_A3759</name>
</gene>
<accession>Q144K6</accession>
<protein>
    <submittedName>
        <fullName evidence="1">Uncharacterized protein</fullName>
    </submittedName>
</protein>
<proteinExistence type="predicted"/>
<dbReference type="AlphaFoldDB" id="Q144K6"/>
<evidence type="ECO:0000313" key="1">
    <source>
        <dbReference type="EMBL" id="ABE29233.1"/>
    </source>
</evidence>
<dbReference type="EMBL" id="CP000270">
    <property type="protein sequence ID" value="ABE29233.1"/>
    <property type="molecule type" value="Genomic_DNA"/>
</dbReference>